<evidence type="ECO:0000313" key="2">
    <source>
        <dbReference type="EMBL" id="KHJ97268.1"/>
    </source>
</evidence>
<dbReference type="OrthoDB" id="5872634at2759"/>
<feature type="transmembrane region" description="Helical" evidence="1">
    <location>
        <begin position="31"/>
        <end position="52"/>
    </location>
</feature>
<feature type="transmembrane region" description="Helical" evidence="1">
    <location>
        <begin position="64"/>
        <end position="84"/>
    </location>
</feature>
<feature type="transmembrane region" description="Helical" evidence="1">
    <location>
        <begin position="115"/>
        <end position="140"/>
    </location>
</feature>
<evidence type="ECO:0000313" key="3">
    <source>
        <dbReference type="Proteomes" id="UP000053660"/>
    </source>
</evidence>
<keyword evidence="1" id="KW-0472">Membrane</keyword>
<dbReference type="Proteomes" id="UP000053660">
    <property type="component" value="Unassembled WGS sequence"/>
</dbReference>
<gene>
    <name evidence="2" type="ORF">OESDEN_02753</name>
</gene>
<accession>A0A0B1TI96</accession>
<keyword evidence="1" id="KW-1133">Transmembrane helix</keyword>
<dbReference type="EMBL" id="KN549483">
    <property type="protein sequence ID" value="KHJ97268.1"/>
    <property type="molecule type" value="Genomic_DNA"/>
</dbReference>
<sequence length="228" mass="25929">MLSRRICELFAALVTATEVFSYSFLPPSIQWIFMLASILLFIAICVLTRGIRRINPILIIAADSFLKIPVLGAVFKILFTIISYRNLYRPLHWNDYECAKHYGRYQCTLYGRSLLLLWMGLIDSALCFLFDPPVLLYLWAMRKTGANYSSSRDAAGNDYSYYNSTYRDFSQHYPSIAADSNRVTYPTAAAVEPVTTVTSSLPYQYVHQGYQSSYGYPTPANPPPPYSP</sequence>
<reference evidence="2 3" key="1">
    <citation type="submission" date="2014-03" db="EMBL/GenBank/DDBJ databases">
        <title>Draft genome of the hookworm Oesophagostomum dentatum.</title>
        <authorList>
            <person name="Mitreva M."/>
        </authorList>
    </citation>
    <scope>NUCLEOTIDE SEQUENCE [LARGE SCALE GENOMIC DNA]</scope>
    <source>
        <strain evidence="2 3">OD-Hann</strain>
    </source>
</reference>
<protein>
    <submittedName>
        <fullName evidence="2">Uncharacterized protein</fullName>
    </submittedName>
</protein>
<dbReference type="AlphaFoldDB" id="A0A0B1TI96"/>
<evidence type="ECO:0000256" key="1">
    <source>
        <dbReference type="SAM" id="Phobius"/>
    </source>
</evidence>
<keyword evidence="1" id="KW-0812">Transmembrane</keyword>
<organism evidence="2 3">
    <name type="scientific">Oesophagostomum dentatum</name>
    <name type="common">Nodular worm</name>
    <dbReference type="NCBI Taxonomy" id="61180"/>
    <lineage>
        <taxon>Eukaryota</taxon>
        <taxon>Metazoa</taxon>
        <taxon>Ecdysozoa</taxon>
        <taxon>Nematoda</taxon>
        <taxon>Chromadorea</taxon>
        <taxon>Rhabditida</taxon>
        <taxon>Rhabditina</taxon>
        <taxon>Rhabditomorpha</taxon>
        <taxon>Strongyloidea</taxon>
        <taxon>Strongylidae</taxon>
        <taxon>Oesophagostomum</taxon>
    </lineage>
</organism>
<name>A0A0B1TI96_OESDE</name>
<keyword evidence="3" id="KW-1185">Reference proteome</keyword>
<proteinExistence type="predicted"/>